<dbReference type="EMBL" id="QFXC01000011">
    <property type="protein sequence ID" value="RDH82793.1"/>
    <property type="molecule type" value="Genomic_DNA"/>
</dbReference>
<protein>
    <recommendedName>
        <fullName evidence="3">DUF4124 domain-containing protein</fullName>
    </recommendedName>
</protein>
<feature type="coiled-coil region" evidence="1">
    <location>
        <begin position="61"/>
        <end position="109"/>
    </location>
</feature>
<proteinExistence type="predicted"/>
<feature type="chain" id="PRO_5016645326" description="DUF4124 domain-containing protein" evidence="2">
    <location>
        <begin position="20"/>
        <end position="145"/>
    </location>
</feature>
<dbReference type="PROSITE" id="PS51257">
    <property type="entry name" value="PROKAR_LIPOPROTEIN"/>
    <property type="match status" value="1"/>
</dbReference>
<dbReference type="Proteomes" id="UP000254266">
    <property type="component" value="Unassembled WGS sequence"/>
</dbReference>
<dbReference type="AlphaFoldDB" id="A0A370DD59"/>
<organism evidence="4 5">
    <name type="scientific">endosymbiont of Galathealinum brachiosum</name>
    <dbReference type="NCBI Taxonomy" id="2200906"/>
    <lineage>
        <taxon>Bacteria</taxon>
        <taxon>Pseudomonadati</taxon>
        <taxon>Pseudomonadota</taxon>
        <taxon>Gammaproteobacteria</taxon>
        <taxon>sulfur-oxidizing symbionts</taxon>
    </lineage>
</organism>
<keyword evidence="2" id="KW-0732">Signal</keyword>
<name>A0A370DD59_9GAMM</name>
<reference evidence="4 5" key="1">
    <citation type="journal article" date="2018" name="ISME J.">
        <title>Endosymbiont genomes yield clues of tubeworm success.</title>
        <authorList>
            <person name="Li Y."/>
            <person name="Liles M.R."/>
            <person name="Halanych K.M."/>
        </authorList>
    </citation>
    <scope>NUCLEOTIDE SEQUENCE [LARGE SCALE GENOMIC DNA]</scope>
    <source>
        <strain evidence="4">A1464</strain>
    </source>
</reference>
<feature type="signal peptide" evidence="2">
    <location>
        <begin position="1"/>
        <end position="19"/>
    </location>
</feature>
<evidence type="ECO:0000313" key="5">
    <source>
        <dbReference type="Proteomes" id="UP000254266"/>
    </source>
</evidence>
<keyword evidence="5" id="KW-1185">Reference proteome</keyword>
<evidence type="ECO:0000256" key="2">
    <source>
        <dbReference type="SAM" id="SignalP"/>
    </source>
</evidence>
<evidence type="ECO:0000313" key="4">
    <source>
        <dbReference type="EMBL" id="RDH82793.1"/>
    </source>
</evidence>
<comment type="caution">
    <text evidence="4">The sequence shown here is derived from an EMBL/GenBank/DDBJ whole genome shotgun (WGS) entry which is preliminary data.</text>
</comment>
<feature type="domain" description="DUF4124" evidence="3">
    <location>
        <begin position="9"/>
        <end position="51"/>
    </location>
</feature>
<evidence type="ECO:0000259" key="3">
    <source>
        <dbReference type="Pfam" id="PF13511"/>
    </source>
</evidence>
<dbReference type="Pfam" id="PF13511">
    <property type="entry name" value="DUF4124"/>
    <property type="match status" value="1"/>
</dbReference>
<keyword evidence="1" id="KW-0175">Coiled coil</keyword>
<dbReference type="InterPro" id="IPR025392">
    <property type="entry name" value="DUF4124"/>
</dbReference>
<sequence>MIKNTVAILLLVYSCFTNAEIYKWVDEQGRTHYEDKPVGNAKEMEINTEKQGHIKVNKERELKQQRLLETYEDDLQRKNEEIARKKKKKKKLARECYQAKNRLKHYERASSLYDLDKNGKRITMSNIEREKATAVLRNKIKKSCK</sequence>
<accession>A0A370DD59</accession>
<gene>
    <name evidence="4" type="ORF">DIZ80_10995</name>
</gene>
<evidence type="ECO:0000256" key="1">
    <source>
        <dbReference type="SAM" id="Coils"/>
    </source>
</evidence>